<feature type="coiled-coil region" evidence="4">
    <location>
        <begin position="613"/>
        <end position="668"/>
    </location>
</feature>
<evidence type="ECO:0000256" key="4">
    <source>
        <dbReference type="SAM" id="Coils"/>
    </source>
</evidence>
<keyword evidence="7" id="KW-1185">Reference proteome</keyword>
<feature type="compositionally biased region" description="Polar residues" evidence="5">
    <location>
        <begin position="201"/>
        <end position="211"/>
    </location>
</feature>
<feature type="coiled-coil region" evidence="4">
    <location>
        <begin position="540"/>
        <end position="574"/>
    </location>
</feature>
<feature type="compositionally biased region" description="Polar residues" evidence="5">
    <location>
        <begin position="859"/>
        <end position="869"/>
    </location>
</feature>
<dbReference type="GO" id="GO:0007030">
    <property type="term" value="P:Golgi organization"/>
    <property type="evidence" value="ECO:0007669"/>
    <property type="project" value="TreeGrafter"/>
</dbReference>
<evidence type="ECO:0000256" key="3">
    <source>
        <dbReference type="ARBA" id="ARBA00023054"/>
    </source>
</evidence>
<evidence type="ECO:0000313" key="6">
    <source>
        <dbReference type="EMBL" id="KAG6784823.1"/>
    </source>
</evidence>
<dbReference type="AlphaFoldDB" id="A0A8X8A8Q4"/>
<dbReference type="OrthoDB" id="71227at2759"/>
<evidence type="ECO:0000313" key="7">
    <source>
        <dbReference type="Proteomes" id="UP000886885"/>
    </source>
</evidence>
<protein>
    <recommendedName>
        <fullName evidence="8">Golgin candidate 4</fullName>
    </recommendedName>
</protein>
<proteinExistence type="predicted"/>
<feature type="coiled-coil region" evidence="4">
    <location>
        <begin position="110"/>
        <end position="158"/>
    </location>
</feature>
<evidence type="ECO:0008006" key="8">
    <source>
        <dbReference type="Google" id="ProtNLM"/>
    </source>
</evidence>
<reference evidence="6" key="1">
    <citation type="journal article" date="2020" name="bioRxiv">
        <title>Hybrid origin of Populus tomentosa Carr. identified through genome sequencing and phylogenomic analysis.</title>
        <authorList>
            <person name="An X."/>
            <person name="Gao K."/>
            <person name="Chen Z."/>
            <person name="Li J."/>
            <person name="Yang X."/>
            <person name="Yang X."/>
            <person name="Zhou J."/>
            <person name="Guo T."/>
            <person name="Zhao T."/>
            <person name="Huang S."/>
            <person name="Miao D."/>
            <person name="Khan W.U."/>
            <person name="Rao P."/>
            <person name="Ye M."/>
            <person name="Lei B."/>
            <person name="Liao W."/>
            <person name="Wang J."/>
            <person name="Ji L."/>
            <person name="Li Y."/>
            <person name="Guo B."/>
            <person name="Mustafa N.S."/>
            <person name="Li S."/>
            <person name="Yun Q."/>
            <person name="Keller S.R."/>
            <person name="Mao J."/>
            <person name="Zhang R."/>
            <person name="Strauss S.H."/>
        </authorList>
    </citation>
    <scope>NUCLEOTIDE SEQUENCE</scope>
    <source>
        <strain evidence="6">GM15</strain>
        <tissue evidence="6">Leaf</tissue>
    </source>
</reference>
<feature type="region of interest" description="Disordered" evidence="5">
    <location>
        <begin position="428"/>
        <end position="456"/>
    </location>
</feature>
<dbReference type="GO" id="GO:0006888">
    <property type="term" value="P:endoplasmic reticulum to Golgi vesicle-mediated transport"/>
    <property type="evidence" value="ECO:0007669"/>
    <property type="project" value="TreeGrafter"/>
</dbReference>
<dbReference type="PANTHER" id="PTHR18921">
    <property type="entry name" value="MYOSIN HEAVY CHAIN - RELATED"/>
    <property type="match status" value="1"/>
</dbReference>
<dbReference type="Proteomes" id="UP000886885">
    <property type="component" value="Chromosome 2D"/>
</dbReference>
<dbReference type="GO" id="GO:0031267">
    <property type="term" value="F:small GTPase binding"/>
    <property type="evidence" value="ECO:0007669"/>
    <property type="project" value="TreeGrafter"/>
</dbReference>
<keyword evidence="3 4" id="KW-0175">Coiled coil</keyword>
<sequence>MYLSISDLPAKSPILLSLSNHHSSICIITTIILFFNSSMMWSSIENLKQNLNKIALDVHDDDDELEIHASSNGYDSPVSDRRNSHRFAHSKSVSRALGANGNGSPYNFEIEQYKAQIKRLQESEGEIKALSINYAAILKEKEDQISRLNQENGSLKQNLDATKEPLNVSRTEHLRISTSSINAIKGSGDQSPKRPHKYANQAKNRGGNQIQNGLFPKYDGTGKGILHNVQPDVIQSKMEAKKEKELVDLLEEKNRSLAAMQATHELQIKELRTELEKEQDKLANIELKLQEEQSLNKSFQEELRVLKMDRHKVSATLFDDSVALVNIFSTVAYGPCLKVQAYCTGHCYSDLCVLYLACFLHLQTSMDVNKIHDELNEKTSEIRQLQMELSRWEDADPNDSVKNLKRVIATLEKENANLKMAKTELEVALQRSRNSSPDKTSPDEKVDSTTTSPRKEEVELLLQKLERDLQETCHEKEKALRELARLKQHLLEKESEESEKMDEDIKIVEELRQSNEYQKAQILHLEKALKQAIAGQEEVRMMSNNEIQKSKEMIEDLNKRLANCMSTIESKNVELLNLQTALGQYFAEVEAKEYLERQLALTREESAKHFQLLKEAERGTEEAKREKEVVLAKLSDTERKFAEGKSRVNKLEEDNEKLRRAVEQSMTRLNRMSMDSDFLVDRRIVIKLLVTFFQRNHSKEVLDLMVRMLGFSNEDKQRIGAAQQGGKGVVRGVLGLPGRLVGGILGGSAADGQTNLASDNQCNESAKFHLKYTSLQSFADMLVDFLLKETEEREKRGSGQEDTGKSYEDLQGRSPNAAGVGSLVPDHGTSISGIAGPKFSPAQNYGPIAPRGNLPPFAQSDSEFSTVPLSSSDNSSRISRLFTKH</sequence>
<dbReference type="PANTHER" id="PTHR18921:SF2">
    <property type="entry name" value="THYROID RECEPTOR-INTERACTING PROTEIN 11"/>
    <property type="match status" value="1"/>
</dbReference>
<feature type="region of interest" description="Disordered" evidence="5">
    <location>
        <begin position="183"/>
        <end position="211"/>
    </location>
</feature>
<comment type="subcellular location">
    <subcellularLocation>
        <location evidence="1">Golgi apparatus</location>
    </subcellularLocation>
</comment>
<evidence type="ECO:0000256" key="2">
    <source>
        <dbReference type="ARBA" id="ARBA00023034"/>
    </source>
</evidence>
<comment type="caution">
    <text evidence="6">The sequence shown here is derived from an EMBL/GenBank/DDBJ whole genome shotgun (WGS) entry which is preliminary data.</text>
</comment>
<feature type="region of interest" description="Disordered" evidence="5">
    <location>
        <begin position="791"/>
        <end position="885"/>
    </location>
</feature>
<keyword evidence="2" id="KW-0333">Golgi apparatus</keyword>
<name>A0A8X8A8Q4_POPTO</name>
<feature type="coiled-coil region" evidence="4">
    <location>
        <begin position="240"/>
        <end position="309"/>
    </location>
</feature>
<feature type="compositionally biased region" description="Low complexity" evidence="5">
    <location>
        <begin position="870"/>
        <end position="879"/>
    </location>
</feature>
<dbReference type="GO" id="GO:0005794">
    <property type="term" value="C:Golgi apparatus"/>
    <property type="evidence" value="ECO:0007669"/>
    <property type="project" value="UniProtKB-SubCell"/>
</dbReference>
<evidence type="ECO:0000256" key="5">
    <source>
        <dbReference type="SAM" id="MobiDB-lite"/>
    </source>
</evidence>
<organism evidence="6 7">
    <name type="scientific">Populus tomentosa</name>
    <name type="common">Chinese white poplar</name>
    <dbReference type="NCBI Taxonomy" id="118781"/>
    <lineage>
        <taxon>Eukaryota</taxon>
        <taxon>Viridiplantae</taxon>
        <taxon>Streptophyta</taxon>
        <taxon>Embryophyta</taxon>
        <taxon>Tracheophyta</taxon>
        <taxon>Spermatophyta</taxon>
        <taxon>Magnoliopsida</taxon>
        <taxon>eudicotyledons</taxon>
        <taxon>Gunneridae</taxon>
        <taxon>Pentapetalae</taxon>
        <taxon>rosids</taxon>
        <taxon>fabids</taxon>
        <taxon>Malpighiales</taxon>
        <taxon>Salicaceae</taxon>
        <taxon>Saliceae</taxon>
        <taxon>Populus</taxon>
    </lineage>
</organism>
<accession>A0A8X8A8Q4</accession>
<evidence type="ECO:0000256" key="1">
    <source>
        <dbReference type="ARBA" id="ARBA00004555"/>
    </source>
</evidence>
<dbReference type="EMBL" id="JAAWWB010000004">
    <property type="protein sequence ID" value="KAG6784823.1"/>
    <property type="molecule type" value="Genomic_DNA"/>
</dbReference>
<gene>
    <name evidence="6" type="ORF">POTOM_010532</name>
</gene>
<feature type="compositionally biased region" description="Basic and acidic residues" evidence="5">
    <location>
        <begin position="440"/>
        <end position="456"/>
    </location>
</feature>
<feature type="compositionally biased region" description="Basic and acidic residues" evidence="5">
    <location>
        <begin position="791"/>
        <end position="811"/>
    </location>
</feature>